<dbReference type="EMBL" id="CP010519">
    <property type="protein sequence ID" value="AJE81727.1"/>
    <property type="molecule type" value="Genomic_DNA"/>
</dbReference>
<protein>
    <submittedName>
        <fullName evidence="1">Uncharacterized protein</fullName>
    </submittedName>
</protein>
<accession>A0A0B5EUD1</accession>
<dbReference type="Proteomes" id="UP000031523">
    <property type="component" value="Chromosome"/>
</dbReference>
<keyword evidence="2" id="KW-1185">Reference proteome</keyword>
<gene>
    <name evidence="1" type="ORF">SLNWT_1351</name>
</gene>
<organism evidence="1 2">
    <name type="scientific">Streptomyces albus (strain ATCC 21838 / DSM 41398 / FERM P-419 / JCM 4703 / NBRC 107858)</name>
    <dbReference type="NCBI Taxonomy" id="1081613"/>
    <lineage>
        <taxon>Bacteria</taxon>
        <taxon>Bacillati</taxon>
        <taxon>Actinomycetota</taxon>
        <taxon>Actinomycetes</taxon>
        <taxon>Kitasatosporales</taxon>
        <taxon>Streptomycetaceae</taxon>
        <taxon>Streptomyces</taxon>
    </lineage>
</organism>
<sequence>MDRRDGRLGVGGQTLRGGGVRIGRRSGAAQNKVERVVVLGVLVGQVEEPFDGRGRWRHVEEQGIGRRLGHARRHEIGYGWMAGAPVR</sequence>
<evidence type="ECO:0000313" key="2">
    <source>
        <dbReference type="Proteomes" id="UP000031523"/>
    </source>
</evidence>
<proteinExistence type="predicted"/>
<dbReference type="AlphaFoldDB" id="A0A0B5EUD1"/>
<dbReference type="KEGG" id="sals:SLNWT_1351"/>
<evidence type="ECO:0000313" key="1">
    <source>
        <dbReference type="EMBL" id="AJE81727.1"/>
    </source>
</evidence>
<name>A0A0B5EUD1_STRA4</name>
<reference evidence="1 2" key="1">
    <citation type="submission" date="2015-01" db="EMBL/GenBank/DDBJ databases">
        <title>Enhanced salinomycin production by adjusting the supply of polyketide extender units in Streptomyce albus DSM 41398.</title>
        <authorList>
            <person name="Lu C."/>
        </authorList>
    </citation>
    <scope>NUCLEOTIDE SEQUENCE [LARGE SCALE GENOMIC DNA]</scope>
    <source>
        <strain evidence="2">ATCC 21838 / DSM 41398 / FERM P-419 / JCM 4703 / NBRC 107858</strain>
    </source>
</reference>